<dbReference type="KEGG" id="mcl:MCCL_0963"/>
<evidence type="ECO:0000259" key="1">
    <source>
        <dbReference type="Pfam" id="PF06114"/>
    </source>
</evidence>
<evidence type="ECO:0000313" key="2">
    <source>
        <dbReference type="EMBL" id="BAH17670.1"/>
    </source>
</evidence>
<dbReference type="Gene3D" id="1.10.10.2910">
    <property type="match status" value="1"/>
</dbReference>
<dbReference type="AlphaFoldDB" id="B9EBQ9"/>
<dbReference type="Proteomes" id="UP000001383">
    <property type="component" value="Chromosome"/>
</dbReference>
<proteinExistence type="predicted"/>
<reference evidence="2 3" key="1">
    <citation type="journal article" date="2009" name="J. Bacteriol.">
        <title>Complete genome sequence of Macrococcus caseolyticus strain JCSCS5402, reflecting the ancestral genome of the human-pathogenic staphylococci.</title>
        <authorList>
            <person name="Baba T."/>
            <person name="Kuwahara-Arai K."/>
            <person name="Uchiyama I."/>
            <person name="Takeuchi F."/>
            <person name="Ito T."/>
            <person name="Hiramatsu K."/>
        </authorList>
    </citation>
    <scope>NUCLEOTIDE SEQUENCE [LARGE SCALE GENOMIC DNA]</scope>
    <source>
        <strain evidence="2 3">JCSC5402</strain>
    </source>
</reference>
<dbReference type="STRING" id="458233.MCCL_0963"/>
<evidence type="ECO:0000313" key="3">
    <source>
        <dbReference type="Proteomes" id="UP000001383"/>
    </source>
</evidence>
<accession>B9EBQ9</accession>
<dbReference type="EMBL" id="AP009484">
    <property type="protein sequence ID" value="BAH17670.1"/>
    <property type="molecule type" value="Genomic_DNA"/>
</dbReference>
<dbReference type="Pfam" id="PF06114">
    <property type="entry name" value="Peptidase_M78"/>
    <property type="match status" value="1"/>
</dbReference>
<protein>
    <recommendedName>
        <fullName evidence="1">IrrE N-terminal-like domain-containing protein</fullName>
    </recommendedName>
</protein>
<gene>
    <name evidence="2" type="ordered locus">MCCL_0963</name>
</gene>
<name>B9EBQ9_MACCJ</name>
<dbReference type="eggNOG" id="ENOG5033JFZ">
    <property type="taxonomic scope" value="Bacteria"/>
</dbReference>
<dbReference type="InterPro" id="IPR010359">
    <property type="entry name" value="IrrE_HExxH"/>
</dbReference>
<sequence length="106" mass="12185">MNLMKLRIGHIDYEVIEQKKPKNDDGTVCVGIIDYFDHEILLMKSLSAEHKRKTLAHEITHGLLHESGFETDEGIHSEDTVNRIGLTLHGFLKDNIEALYELYKPL</sequence>
<dbReference type="HOGENOM" id="CLU_153733_1_0_9"/>
<organism evidence="2 3">
    <name type="scientific">Macrococcus caseolyticus (strain JCSC5402)</name>
    <name type="common">Macrococcoides caseolyticum</name>
    <dbReference type="NCBI Taxonomy" id="458233"/>
    <lineage>
        <taxon>Bacteria</taxon>
        <taxon>Bacillati</taxon>
        <taxon>Bacillota</taxon>
        <taxon>Bacilli</taxon>
        <taxon>Bacillales</taxon>
        <taxon>Staphylococcaceae</taxon>
        <taxon>Macrococcoides</taxon>
    </lineage>
</organism>
<feature type="domain" description="IrrE N-terminal-like" evidence="1">
    <location>
        <begin position="38"/>
        <end position="68"/>
    </location>
</feature>